<evidence type="ECO:0000256" key="5">
    <source>
        <dbReference type="ARBA" id="ARBA00022679"/>
    </source>
</evidence>
<dbReference type="AlphaFoldDB" id="A0A3P5WNW5"/>
<keyword evidence="6" id="KW-0949">S-adenosyl-L-methionine</keyword>
<dbReference type="GO" id="GO:0009236">
    <property type="term" value="P:cobalamin biosynthetic process"/>
    <property type="evidence" value="ECO:0007669"/>
    <property type="project" value="UniProtKB-UniPathway"/>
</dbReference>
<dbReference type="Proteomes" id="UP000277498">
    <property type="component" value="Unassembled WGS sequence"/>
</dbReference>
<evidence type="ECO:0000256" key="4">
    <source>
        <dbReference type="ARBA" id="ARBA00022603"/>
    </source>
</evidence>
<dbReference type="InterPro" id="IPR014776">
    <property type="entry name" value="4pyrrole_Mease_sub2"/>
</dbReference>
<dbReference type="InterPro" id="IPR050161">
    <property type="entry name" value="Siro_Cobalamin_biosynth"/>
</dbReference>
<dbReference type="EMBL" id="UXAW01000034">
    <property type="protein sequence ID" value="VDC21221.1"/>
    <property type="molecule type" value="Genomic_DNA"/>
</dbReference>
<proteinExistence type="inferred from homology"/>
<evidence type="ECO:0000313" key="9">
    <source>
        <dbReference type="EMBL" id="VDC21221.1"/>
    </source>
</evidence>
<dbReference type="NCBIfam" id="TIGR01465">
    <property type="entry name" value="cobM_cbiF"/>
    <property type="match status" value="1"/>
</dbReference>
<evidence type="ECO:0000256" key="3">
    <source>
        <dbReference type="ARBA" id="ARBA00022573"/>
    </source>
</evidence>
<gene>
    <name evidence="9" type="primary">cobM</name>
    <name evidence="9" type="ORF">XINFAN_00570</name>
</gene>
<dbReference type="PANTHER" id="PTHR45790">
    <property type="entry name" value="SIROHEME SYNTHASE-RELATED"/>
    <property type="match status" value="1"/>
</dbReference>
<dbReference type="Gene3D" id="3.40.1010.10">
    <property type="entry name" value="Cobalt-precorrin-4 Transmethylase, Domain 1"/>
    <property type="match status" value="1"/>
</dbReference>
<dbReference type="CDD" id="cd11641">
    <property type="entry name" value="Precorrin-4_C11-MT"/>
    <property type="match status" value="1"/>
</dbReference>
<dbReference type="InterPro" id="IPR014777">
    <property type="entry name" value="4pyrrole_Mease_sub1"/>
</dbReference>
<dbReference type="OrthoDB" id="9815856at2"/>
<name>A0A3P5WNW5_9RHOB</name>
<dbReference type="SUPFAM" id="SSF53790">
    <property type="entry name" value="Tetrapyrrole methylase"/>
    <property type="match status" value="1"/>
</dbReference>
<feature type="domain" description="Tetrapyrrole methylase" evidence="8">
    <location>
        <begin position="2"/>
        <end position="208"/>
    </location>
</feature>
<dbReference type="Gene3D" id="3.30.950.10">
    <property type="entry name" value="Methyltransferase, Cobalt-precorrin-4 Transmethylase, Domain 2"/>
    <property type="match status" value="1"/>
</dbReference>
<keyword evidence="4 7" id="KW-0489">Methyltransferase</keyword>
<evidence type="ECO:0000313" key="10">
    <source>
        <dbReference type="Proteomes" id="UP000277498"/>
    </source>
</evidence>
<dbReference type="GO" id="GO:0032259">
    <property type="term" value="P:methylation"/>
    <property type="evidence" value="ECO:0007669"/>
    <property type="project" value="UniProtKB-KW"/>
</dbReference>
<evidence type="ECO:0000259" key="8">
    <source>
        <dbReference type="Pfam" id="PF00590"/>
    </source>
</evidence>
<keyword evidence="10" id="KW-1185">Reference proteome</keyword>
<evidence type="ECO:0000256" key="7">
    <source>
        <dbReference type="RuleBase" id="RU003960"/>
    </source>
</evidence>
<organism evidence="9 10">
    <name type="scientific">Pseudogemmobacter humi</name>
    <dbReference type="NCBI Taxonomy" id="2483812"/>
    <lineage>
        <taxon>Bacteria</taxon>
        <taxon>Pseudomonadati</taxon>
        <taxon>Pseudomonadota</taxon>
        <taxon>Alphaproteobacteria</taxon>
        <taxon>Rhodobacterales</taxon>
        <taxon>Paracoccaceae</taxon>
        <taxon>Pseudogemmobacter</taxon>
    </lineage>
</organism>
<dbReference type="GO" id="GO:0046026">
    <property type="term" value="F:precorrin-4 C11-methyltransferase activity"/>
    <property type="evidence" value="ECO:0007669"/>
    <property type="project" value="UniProtKB-EC"/>
</dbReference>
<dbReference type="UniPathway" id="UPA00148"/>
<dbReference type="EC" id="2.1.1.133" evidence="9"/>
<sequence length="259" mass="27106">MTVHFIGAGPGAPDLLTLRGRDLIAASPVCLYAGSLIPEAVLAHCPPGCRIVNTAPMDLDAIMAEIAAAHQAGEDVARLHSGDLSVWSAMGEQLRRLREAGIPYSVTPGVPSFAAAAAALGVELTLPGLAQSVVLTRTPGRASAMPEGENLTAFAATGATLAIHLSIHRLEETAAELIPHYGADCPVAVVWRATWPDQRLVRGTLATIATEVGDSMERTALILVGPALGQEGFIDSSLYSTDYDRRFRAGRADAVKVKP</sequence>
<keyword evidence="3" id="KW-0169">Cobalamin biosynthesis</keyword>
<evidence type="ECO:0000256" key="2">
    <source>
        <dbReference type="ARBA" id="ARBA00005879"/>
    </source>
</evidence>
<dbReference type="InterPro" id="IPR035996">
    <property type="entry name" value="4pyrrol_Methylase_sf"/>
</dbReference>
<dbReference type="InterPro" id="IPR003043">
    <property type="entry name" value="Uropor_MeTrfase_CS"/>
</dbReference>
<comment type="pathway">
    <text evidence="1">Cofactor biosynthesis; adenosylcobalamin biosynthesis.</text>
</comment>
<protein>
    <submittedName>
        <fullName evidence="9">Precorrin-4 C(11)-methyltransferase</fullName>
        <ecNumber evidence="9">2.1.1.133</ecNumber>
    </submittedName>
</protein>
<accession>A0A3P5WNW5</accession>
<dbReference type="RefSeq" id="WP_124085008.1">
    <property type="nucleotide sequence ID" value="NZ_UXAW01000034.1"/>
</dbReference>
<reference evidence="9 10" key="1">
    <citation type="submission" date="2018-11" db="EMBL/GenBank/DDBJ databases">
        <authorList>
            <person name="Criscuolo A."/>
        </authorList>
    </citation>
    <scope>NUCLEOTIDE SEQUENCE [LARGE SCALE GENOMIC DNA]</scope>
    <source>
        <strain evidence="9">ACIP111625</strain>
    </source>
</reference>
<evidence type="ECO:0000256" key="1">
    <source>
        <dbReference type="ARBA" id="ARBA00004953"/>
    </source>
</evidence>
<dbReference type="PROSITE" id="PS00840">
    <property type="entry name" value="SUMT_2"/>
    <property type="match status" value="1"/>
</dbReference>
<dbReference type="InterPro" id="IPR000878">
    <property type="entry name" value="4pyrrol_Mease"/>
</dbReference>
<dbReference type="PROSITE" id="PS00839">
    <property type="entry name" value="SUMT_1"/>
    <property type="match status" value="1"/>
</dbReference>
<dbReference type="InterPro" id="IPR006362">
    <property type="entry name" value="Cbl_synth_CobM/CibF"/>
</dbReference>
<evidence type="ECO:0000256" key="6">
    <source>
        <dbReference type="ARBA" id="ARBA00022691"/>
    </source>
</evidence>
<dbReference type="PANTHER" id="PTHR45790:SF4">
    <property type="entry name" value="COBALT-PRECORRIN-4 C(11)-METHYLTRANSFERASE"/>
    <property type="match status" value="1"/>
</dbReference>
<dbReference type="Pfam" id="PF00590">
    <property type="entry name" value="TP_methylase"/>
    <property type="match status" value="1"/>
</dbReference>
<comment type="similarity">
    <text evidence="2 7">Belongs to the precorrin methyltransferase family.</text>
</comment>
<keyword evidence="5 7" id="KW-0808">Transferase</keyword>